<dbReference type="Pfam" id="PF11042">
    <property type="entry name" value="DUF2750"/>
    <property type="match status" value="1"/>
</dbReference>
<dbReference type="InterPro" id="IPR021284">
    <property type="entry name" value="DUF2750"/>
</dbReference>
<evidence type="ECO:0000313" key="2">
    <source>
        <dbReference type="Proteomes" id="UP000294832"/>
    </source>
</evidence>
<evidence type="ECO:0000313" key="1">
    <source>
        <dbReference type="EMBL" id="TCN90150.1"/>
    </source>
</evidence>
<dbReference type="OrthoDB" id="5916942at2"/>
<accession>A0A4R2FJT0</accession>
<dbReference type="RefSeq" id="WP_133037580.1">
    <property type="nucleotide sequence ID" value="NZ_SLWF01000002.1"/>
</dbReference>
<gene>
    <name evidence="1" type="ORF">EDC91_10262</name>
</gene>
<sequence>MNDVSPVVQRFIANISESQQLWGLQDPTNEEWLVCDSGEYEDADVMPLWSETALAQTHCTEDWSGFVPVAISVDDFLEFWVEDLNQDDVLVGIDWRSDDDCEEIEAFDLGQLLADVEADED</sequence>
<name>A0A4R2FJT0_9GAMM</name>
<dbReference type="AlphaFoldDB" id="A0A4R2FJT0"/>
<dbReference type="Proteomes" id="UP000294832">
    <property type="component" value="Unassembled WGS sequence"/>
</dbReference>
<protein>
    <submittedName>
        <fullName evidence="1">Uncharacterized protein DUF2750</fullName>
    </submittedName>
</protein>
<reference evidence="1 2" key="1">
    <citation type="submission" date="2019-03" db="EMBL/GenBank/DDBJ databases">
        <title>Freshwater and sediment microbial communities from various areas in North America, analyzing microbe dynamics in response to fracking.</title>
        <authorList>
            <person name="Lamendella R."/>
        </authorList>
    </citation>
    <scope>NUCLEOTIDE SEQUENCE [LARGE SCALE GENOMIC DNA]</scope>
    <source>
        <strain evidence="1 2">74A</strain>
    </source>
</reference>
<keyword evidence="2" id="KW-1185">Reference proteome</keyword>
<dbReference type="EMBL" id="SLWF01000002">
    <property type="protein sequence ID" value="TCN90150.1"/>
    <property type="molecule type" value="Genomic_DNA"/>
</dbReference>
<organism evidence="1 2">
    <name type="scientific">Shewanella fodinae</name>
    <dbReference type="NCBI Taxonomy" id="552357"/>
    <lineage>
        <taxon>Bacteria</taxon>
        <taxon>Pseudomonadati</taxon>
        <taxon>Pseudomonadota</taxon>
        <taxon>Gammaproteobacteria</taxon>
        <taxon>Alteromonadales</taxon>
        <taxon>Shewanellaceae</taxon>
        <taxon>Shewanella</taxon>
    </lineage>
</organism>
<comment type="caution">
    <text evidence="1">The sequence shown here is derived from an EMBL/GenBank/DDBJ whole genome shotgun (WGS) entry which is preliminary data.</text>
</comment>
<proteinExistence type="predicted"/>